<dbReference type="RefSeq" id="XP_016759449.1">
    <property type="nucleotide sequence ID" value="XM_016906071.1"/>
</dbReference>
<name>M3D1F9_SPHMS</name>
<dbReference type="GeneID" id="27903208"/>
<proteinExistence type="predicted"/>
<evidence type="ECO:0000313" key="2">
    <source>
        <dbReference type="Proteomes" id="UP000016931"/>
    </source>
</evidence>
<accession>M3D1F9</accession>
<reference evidence="1 2" key="1">
    <citation type="journal article" date="2012" name="PLoS Pathog.">
        <title>Diverse lifestyles and strategies of plant pathogenesis encoded in the genomes of eighteen Dothideomycetes fungi.</title>
        <authorList>
            <person name="Ohm R.A."/>
            <person name="Feau N."/>
            <person name="Henrissat B."/>
            <person name="Schoch C.L."/>
            <person name="Horwitz B.A."/>
            <person name="Barry K.W."/>
            <person name="Condon B.J."/>
            <person name="Copeland A.C."/>
            <person name="Dhillon B."/>
            <person name="Glaser F."/>
            <person name="Hesse C.N."/>
            <person name="Kosti I."/>
            <person name="LaButti K."/>
            <person name="Lindquist E.A."/>
            <person name="Lucas S."/>
            <person name="Salamov A.A."/>
            <person name="Bradshaw R.E."/>
            <person name="Ciuffetti L."/>
            <person name="Hamelin R.C."/>
            <person name="Kema G.H.J."/>
            <person name="Lawrence C."/>
            <person name="Scott J.A."/>
            <person name="Spatafora J.W."/>
            <person name="Turgeon B.G."/>
            <person name="de Wit P.J.G.M."/>
            <person name="Zhong S."/>
            <person name="Goodwin S.B."/>
            <person name="Grigoriev I.V."/>
        </authorList>
    </citation>
    <scope>NUCLEOTIDE SEQUENCE [LARGE SCALE GENOMIC DNA]</scope>
    <source>
        <strain evidence="1 2">SO2202</strain>
    </source>
</reference>
<dbReference type="EMBL" id="KB456266">
    <property type="protein sequence ID" value="EMF11328.1"/>
    <property type="molecule type" value="Genomic_DNA"/>
</dbReference>
<dbReference type="Proteomes" id="UP000016931">
    <property type="component" value="Unassembled WGS sequence"/>
</dbReference>
<dbReference type="HOGENOM" id="CLU_2924192_0_0_1"/>
<keyword evidence="2" id="KW-1185">Reference proteome</keyword>
<dbReference type="AlphaFoldDB" id="M3D1F9"/>
<evidence type="ECO:0000313" key="1">
    <source>
        <dbReference type="EMBL" id="EMF11328.1"/>
    </source>
</evidence>
<sequence>MSSSPIHLDELESTRVGVNCGCVDRFFRWSQSDERHNERVCVERPTCACNSEPTTSKRDLA</sequence>
<organism evidence="1 2">
    <name type="scientific">Sphaerulina musiva (strain SO2202)</name>
    <name type="common">Poplar stem canker fungus</name>
    <name type="synonym">Septoria musiva</name>
    <dbReference type="NCBI Taxonomy" id="692275"/>
    <lineage>
        <taxon>Eukaryota</taxon>
        <taxon>Fungi</taxon>
        <taxon>Dikarya</taxon>
        <taxon>Ascomycota</taxon>
        <taxon>Pezizomycotina</taxon>
        <taxon>Dothideomycetes</taxon>
        <taxon>Dothideomycetidae</taxon>
        <taxon>Mycosphaerellales</taxon>
        <taxon>Mycosphaerellaceae</taxon>
        <taxon>Sphaerulina</taxon>
    </lineage>
</organism>
<protein>
    <submittedName>
        <fullName evidence="1">Uncharacterized protein</fullName>
    </submittedName>
</protein>
<gene>
    <name evidence="1" type="ORF">SEPMUDRAFT_150292</name>
</gene>